<sequence>MEVGGLTDLVIRKIPFEFDATVPFLWQPANPSFAAFCNTFTFIAVPFERYIIGALRKAKDRLAERPAIAEEAEAFLRQEAQHASAHRKHMLALIERYPALEQCYDEANRAYDELIAAHPVEYHAAYVANLEATFTPLFKVILDNREALFGGGDSRVGSLMMWHFVEEIEHRSSGLLLYQHLVGNPWYRVRHVRQTFNHVGSVTAKITAAFDEHVPLEDRGGVSVQEALASIRMSEFKFRGPGGRRRRERAGSPTTLFQPVPTRQLATMVWRLLLSQAPHHDPANQPLPEWATAWMQEYERGTDMTKFTGVQAN</sequence>
<name>A0A7I7YI13_9MYCO</name>
<organism evidence="1 2">
    <name type="scientific">Mycobacterium conspicuum</name>
    <dbReference type="NCBI Taxonomy" id="44010"/>
    <lineage>
        <taxon>Bacteria</taxon>
        <taxon>Bacillati</taxon>
        <taxon>Actinomycetota</taxon>
        <taxon>Actinomycetes</taxon>
        <taxon>Mycobacteriales</taxon>
        <taxon>Mycobacteriaceae</taxon>
        <taxon>Mycobacterium</taxon>
    </lineage>
</organism>
<keyword evidence="2" id="KW-1185">Reference proteome</keyword>
<gene>
    <name evidence="1" type="ORF">MCNS_40900</name>
</gene>
<evidence type="ECO:0000313" key="2">
    <source>
        <dbReference type="Proteomes" id="UP000467385"/>
    </source>
</evidence>
<proteinExistence type="predicted"/>
<dbReference type="GO" id="GO:0016787">
    <property type="term" value="F:hydrolase activity"/>
    <property type="evidence" value="ECO:0007669"/>
    <property type="project" value="UniProtKB-KW"/>
</dbReference>
<dbReference type="Proteomes" id="UP000467385">
    <property type="component" value="Chromosome"/>
</dbReference>
<reference evidence="1 2" key="1">
    <citation type="journal article" date="2019" name="Emerg. Microbes Infect.">
        <title>Comprehensive subspecies identification of 175 nontuberculous mycobacteria species based on 7547 genomic profiles.</title>
        <authorList>
            <person name="Matsumoto Y."/>
            <person name="Kinjo T."/>
            <person name="Motooka D."/>
            <person name="Nabeya D."/>
            <person name="Jung N."/>
            <person name="Uechi K."/>
            <person name="Horii T."/>
            <person name="Iida T."/>
            <person name="Fujita J."/>
            <person name="Nakamura S."/>
        </authorList>
    </citation>
    <scope>NUCLEOTIDE SEQUENCE [LARGE SCALE GENOMIC DNA]</scope>
    <source>
        <strain evidence="1 2">JCM 14738</strain>
    </source>
</reference>
<dbReference type="AlphaFoldDB" id="A0A7I7YI13"/>
<protein>
    <submittedName>
        <fullName evidence="1">Metal-dependent hydrolase</fullName>
    </submittedName>
</protein>
<dbReference type="Pfam" id="PF10118">
    <property type="entry name" value="Metal_hydrol"/>
    <property type="match status" value="1"/>
</dbReference>
<dbReference type="PANTHER" id="PTHR39456">
    <property type="entry name" value="METAL-DEPENDENT HYDROLASE"/>
    <property type="match status" value="1"/>
</dbReference>
<keyword evidence="1" id="KW-0378">Hydrolase</keyword>
<evidence type="ECO:0000313" key="1">
    <source>
        <dbReference type="EMBL" id="BBZ41027.1"/>
    </source>
</evidence>
<dbReference type="InterPro" id="IPR016516">
    <property type="entry name" value="UCP07580"/>
</dbReference>
<dbReference type="PANTHER" id="PTHR39456:SF1">
    <property type="entry name" value="METAL-DEPENDENT HYDROLASE"/>
    <property type="match status" value="1"/>
</dbReference>
<dbReference type="RefSeq" id="WP_232079369.1">
    <property type="nucleotide sequence ID" value="NZ_AP022613.1"/>
</dbReference>
<dbReference type="EMBL" id="AP022613">
    <property type="protein sequence ID" value="BBZ41027.1"/>
    <property type="molecule type" value="Genomic_DNA"/>
</dbReference>
<accession>A0A7I7YI13</accession>